<reference evidence="8 9" key="1">
    <citation type="submission" date="2018-08" db="EMBL/GenBank/DDBJ databases">
        <title>Genome sequencing of Agrobacterium vitis strain ICMP 10754.</title>
        <authorList>
            <person name="Visnovsky S.B."/>
            <person name="Pitman A.R."/>
        </authorList>
    </citation>
    <scope>NUCLEOTIDE SEQUENCE [LARGE SCALE GENOMIC DNA]</scope>
    <source>
        <strain evidence="8 9">ICMP 10754</strain>
    </source>
</reference>
<dbReference type="SUPFAM" id="SSF53613">
    <property type="entry name" value="Ribokinase-like"/>
    <property type="match status" value="1"/>
</dbReference>
<dbReference type="GO" id="GO:0008902">
    <property type="term" value="F:hydroxymethylpyrimidine kinase activity"/>
    <property type="evidence" value="ECO:0007669"/>
    <property type="project" value="UniProtKB-EC"/>
</dbReference>
<gene>
    <name evidence="8" type="primary">thiD</name>
    <name evidence="8" type="ORF">DXT89_09425</name>
</gene>
<dbReference type="PANTHER" id="PTHR20858">
    <property type="entry name" value="PHOSPHOMETHYLPYRIMIDINE KINASE"/>
    <property type="match status" value="1"/>
</dbReference>
<dbReference type="RefSeq" id="WP_081089161.1">
    <property type="nucleotide sequence ID" value="NZ_CP055265.1"/>
</dbReference>
<evidence type="ECO:0000313" key="9">
    <source>
        <dbReference type="Proteomes" id="UP000436911"/>
    </source>
</evidence>
<dbReference type="InterPro" id="IPR013749">
    <property type="entry name" value="PM/HMP-P_kinase-1"/>
</dbReference>
<accession>A0A368NZT9</accession>
<protein>
    <recommendedName>
        <fullName evidence="2">hydroxymethylpyrimidine kinase</fullName>
        <ecNumber evidence="2">2.7.1.49</ecNumber>
    </recommendedName>
</protein>
<organism evidence="8 9">
    <name type="scientific">Agrobacterium vitis</name>
    <name type="common">Rhizobium vitis</name>
    <dbReference type="NCBI Taxonomy" id="373"/>
    <lineage>
        <taxon>Bacteria</taxon>
        <taxon>Pseudomonadati</taxon>
        <taxon>Pseudomonadota</taxon>
        <taxon>Alphaproteobacteria</taxon>
        <taxon>Hyphomicrobiales</taxon>
        <taxon>Rhizobiaceae</taxon>
        <taxon>Rhizobium/Agrobacterium group</taxon>
        <taxon>Agrobacterium</taxon>
    </lineage>
</organism>
<dbReference type="GeneID" id="60681328"/>
<sequence>MTVQTSVEMPLPRVANVLSIAGSDPSGGAGIQADLKVFSALGVYGMAALTALTAQNTQGVAAVELLAPAFVARQVETVFADIRVDAVKIGMLANADIVGAVAAVLAGHGEVPVILDPVMVAKGGAALLDDKAVGALVGQLLPRVRLITPNLPEAAALLRVPEAVDHTGMEAQARALLALGARAVLLKGGHLPGDQSPDLLVTPTLTLWLEGKRIATANTHGTGCSLSSAIAAELAKAMDHEAKDSGTDDALAKAVTVAKAWLAGAVRSAGQLTVGSGHGPVHHFYQAWPK</sequence>
<evidence type="ECO:0000256" key="2">
    <source>
        <dbReference type="ARBA" id="ARBA00012135"/>
    </source>
</evidence>
<comment type="caution">
    <text evidence="8">The sequence shown here is derived from an EMBL/GenBank/DDBJ whole genome shotgun (WGS) entry which is preliminary data.</text>
</comment>
<dbReference type="GO" id="GO:0008972">
    <property type="term" value="F:phosphomethylpyrimidine kinase activity"/>
    <property type="evidence" value="ECO:0007669"/>
    <property type="project" value="InterPro"/>
</dbReference>
<evidence type="ECO:0000256" key="1">
    <source>
        <dbReference type="ARBA" id="ARBA00004948"/>
    </source>
</evidence>
<dbReference type="PANTHER" id="PTHR20858:SF17">
    <property type="entry name" value="HYDROXYMETHYLPYRIMIDINE_PHOSPHOMETHYLPYRIMIDINE KINASE THI20-RELATED"/>
    <property type="match status" value="1"/>
</dbReference>
<comment type="pathway">
    <text evidence="1">Cofactor biosynthesis; thiamine diphosphate biosynthesis.</text>
</comment>
<evidence type="ECO:0000256" key="5">
    <source>
        <dbReference type="ARBA" id="ARBA00022777"/>
    </source>
</evidence>
<dbReference type="Proteomes" id="UP000436911">
    <property type="component" value="Unassembled WGS sequence"/>
</dbReference>
<dbReference type="GO" id="GO:0009229">
    <property type="term" value="P:thiamine diphosphate biosynthetic process"/>
    <property type="evidence" value="ECO:0007669"/>
    <property type="project" value="UniProtKB-UniPathway"/>
</dbReference>
<dbReference type="AlphaFoldDB" id="A0A368NZT9"/>
<keyword evidence="3 8" id="KW-0808">Transferase</keyword>
<keyword evidence="4" id="KW-0547">Nucleotide-binding</keyword>
<dbReference type="Pfam" id="PF08543">
    <property type="entry name" value="Phos_pyr_kin"/>
    <property type="match status" value="1"/>
</dbReference>
<dbReference type="EMBL" id="QUSG01000004">
    <property type="protein sequence ID" value="KAA3528247.1"/>
    <property type="molecule type" value="Genomic_DNA"/>
</dbReference>
<dbReference type="UniPathway" id="UPA00060">
    <property type="reaction ID" value="UER00138"/>
</dbReference>
<evidence type="ECO:0000313" key="8">
    <source>
        <dbReference type="EMBL" id="KAA3528247.1"/>
    </source>
</evidence>
<dbReference type="InterPro" id="IPR029056">
    <property type="entry name" value="Ribokinase-like"/>
</dbReference>
<dbReference type="InterPro" id="IPR004399">
    <property type="entry name" value="HMP/HMP-P_kinase_dom"/>
</dbReference>
<dbReference type="Gene3D" id="3.40.1190.20">
    <property type="match status" value="1"/>
</dbReference>
<name>A0A368NZT9_AGRVI</name>
<dbReference type="GO" id="GO:0005829">
    <property type="term" value="C:cytosol"/>
    <property type="evidence" value="ECO:0007669"/>
    <property type="project" value="TreeGrafter"/>
</dbReference>
<dbReference type="EC" id="2.7.1.49" evidence="2"/>
<dbReference type="NCBIfam" id="TIGR00097">
    <property type="entry name" value="HMP-P_kinase"/>
    <property type="match status" value="1"/>
</dbReference>
<dbReference type="GO" id="GO:0009228">
    <property type="term" value="P:thiamine biosynthetic process"/>
    <property type="evidence" value="ECO:0007669"/>
    <property type="project" value="InterPro"/>
</dbReference>
<proteinExistence type="predicted"/>
<evidence type="ECO:0000256" key="4">
    <source>
        <dbReference type="ARBA" id="ARBA00022741"/>
    </source>
</evidence>
<evidence type="ECO:0000256" key="3">
    <source>
        <dbReference type="ARBA" id="ARBA00022679"/>
    </source>
</evidence>
<dbReference type="GO" id="GO:0005524">
    <property type="term" value="F:ATP binding"/>
    <property type="evidence" value="ECO:0007669"/>
    <property type="project" value="UniProtKB-KW"/>
</dbReference>
<keyword evidence="6" id="KW-0067">ATP-binding</keyword>
<evidence type="ECO:0000256" key="6">
    <source>
        <dbReference type="ARBA" id="ARBA00022840"/>
    </source>
</evidence>
<keyword evidence="5 8" id="KW-0418">Kinase</keyword>
<dbReference type="OrthoDB" id="9810880at2"/>
<dbReference type="CDD" id="cd01169">
    <property type="entry name" value="HMPP_kinase"/>
    <property type="match status" value="1"/>
</dbReference>
<feature type="domain" description="Pyridoxamine kinase/Phosphomethylpyrimidine kinase" evidence="7">
    <location>
        <begin position="24"/>
        <end position="282"/>
    </location>
</feature>
<dbReference type="FunFam" id="3.40.1190.20:FF:000003">
    <property type="entry name" value="Phosphomethylpyrimidine kinase ThiD"/>
    <property type="match status" value="1"/>
</dbReference>
<evidence type="ECO:0000259" key="7">
    <source>
        <dbReference type="Pfam" id="PF08543"/>
    </source>
</evidence>